<keyword evidence="3" id="KW-1185">Reference proteome</keyword>
<comment type="caution">
    <text evidence="2">The sequence shown here is derived from an EMBL/GenBank/DDBJ whole genome shotgun (WGS) entry which is preliminary data.</text>
</comment>
<evidence type="ECO:0000256" key="1">
    <source>
        <dbReference type="SAM" id="MobiDB-lite"/>
    </source>
</evidence>
<dbReference type="EMBL" id="JANPWB010000006">
    <property type="protein sequence ID" value="KAJ1182302.1"/>
    <property type="molecule type" value="Genomic_DNA"/>
</dbReference>
<reference evidence="2" key="1">
    <citation type="journal article" date="2022" name="bioRxiv">
        <title>Sequencing and chromosome-scale assembly of the giantPleurodeles waltlgenome.</title>
        <authorList>
            <person name="Brown T."/>
            <person name="Elewa A."/>
            <person name="Iarovenko S."/>
            <person name="Subramanian E."/>
            <person name="Araus A.J."/>
            <person name="Petzold A."/>
            <person name="Susuki M."/>
            <person name="Suzuki K.-i.T."/>
            <person name="Hayashi T."/>
            <person name="Toyoda A."/>
            <person name="Oliveira C."/>
            <person name="Osipova E."/>
            <person name="Leigh N.D."/>
            <person name="Simon A."/>
            <person name="Yun M.H."/>
        </authorList>
    </citation>
    <scope>NUCLEOTIDE SEQUENCE</scope>
    <source>
        <strain evidence="2">20211129_DDA</strain>
        <tissue evidence="2">Liver</tissue>
    </source>
</reference>
<organism evidence="2 3">
    <name type="scientific">Pleurodeles waltl</name>
    <name type="common">Iberian ribbed newt</name>
    <dbReference type="NCBI Taxonomy" id="8319"/>
    <lineage>
        <taxon>Eukaryota</taxon>
        <taxon>Metazoa</taxon>
        <taxon>Chordata</taxon>
        <taxon>Craniata</taxon>
        <taxon>Vertebrata</taxon>
        <taxon>Euteleostomi</taxon>
        <taxon>Amphibia</taxon>
        <taxon>Batrachia</taxon>
        <taxon>Caudata</taxon>
        <taxon>Salamandroidea</taxon>
        <taxon>Salamandridae</taxon>
        <taxon>Pleurodelinae</taxon>
        <taxon>Pleurodeles</taxon>
    </lineage>
</organism>
<sequence length="54" mass="6059">GPQNRPTAYQSNTTNTKSYSSSRGIQQDTCRGEKNKTLANIYETSTCATWAWLQ</sequence>
<feature type="region of interest" description="Disordered" evidence="1">
    <location>
        <begin position="1"/>
        <end position="28"/>
    </location>
</feature>
<feature type="compositionally biased region" description="Polar residues" evidence="1">
    <location>
        <begin position="1"/>
        <end position="10"/>
    </location>
</feature>
<proteinExistence type="predicted"/>
<accession>A0AAV7TZZ3</accession>
<dbReference type="AlphaFoldDB" id="A0AAV7TZZ3"/>
<feature type="non-terminal residue" evidence="2">
    <location>
        <position position="1"/>
    </location>
</feature>
<feature type="non-terminal residue" evidence="2">
    <location>
        <position position="54"/>
    </location>
</feature>
<feature type="compositionally biased region" description="Low complexity" evidence="1">
    <location>
        <begin position="11"/>
        <end position="22"/>
    </location>
</feature>
<protein>
    <submittedName>
        <fullName evidence="2">Uncharacterized protein</fullName>
    </submittedName>
</protein>
<evidence type="ECO:0000313" key="2">
    <source>
        <dbReference type="EMBL" id="KAJ1182302.1"/>
    </source>
</evidence>
<dbReference type="Proteomes" id="UP001066276">
    <property type="component" value="Chromosome 3_2"/>
</dbReference>
<name>A0AAV7TZZ3_PLEWA</name>
<gene>
    <name evidence="2" type="ORF">NDU88_007494</name>
</gene>
<evidence type="ECO:0000313" key="3">
    <source>
        <dbReference type="Proteomes" id="UP001066276"/>
    </source>
</evidence>